<dbReference type="Gene3D" id="2.40.160.20">
    <property type="match status" value="1"/>
</dbReference>
<evidence type="ECO:0000259" key="3">
    <source>
        <dbReference type="Pfam" id="PF13505"/>
    </source>
</evidence>
<gene>
    <name evidence="4" type="ORF">C7I84_18710</name>
</gene>
<evidence type="ECO:0000256" key="1">
    <source>
        <dbReference type="ARBA" id="ARBA00022729"/>
    </source>
</evidence>
<protein>
    <submittedName>
        <fullName evidence="4">Porin family protein</fullName>
    </submittedName>
</protein>
<dbReference type="OrthoDB" id="5643626at2"/>
<dbReference type="Pfam" id="PF13505">
    <property type="entry name" value="OMP_b-brl"/>
    <property type="match status" value="1"/>
</dbReference>
<reference evidence="4 5" key="1">
    <citation type="submission" date="2018-03" db="EMBL/GenBank/DDBJ databases">
        <title>The draft genome of Mesorhizobium sp. 6GN-30.</title>
        <authorList>
            <person name="Liu L."/>
            <person name="Li L."/>
            <person name="Wang T."/>
            <person name="Zhang X."/>
            <person name="Liang L."/>
        </authorList>
    </citation>
    <scope>NUCLEOTIDE SEQUENCE [LARGE SCALE GENOMIC DNA]</scope>
    <source>
        <strain evidence="4 5">6GN30</strain>
    </source>
</reference>
<feature type="domain" description="Outer membrane protein beta-barrel" evidence="3">
    <location>
        <begin position="46"/>
        <end position="249"/>
    </location>
</feature>
<dbReference type="AlphaFoldDB" id="A0A2P7S466"/>
<feature type="signal peptide" evidence="2">
    <location>
        <begin position="1"/>
        <end position="24"/>
    </location>
</feature>
<proteinExistence type="predicted"/>
<comment type="caution">
    <text evidence="4">The sequence shown here is derived from an EMBL/GenBank/DDBJ whole genome shotgun (WGS) entry which is preliminary data.</text>
</comment>
<sequence length="252" mass="27515">MILVRRVVLLFAASALMPVAGAGAADYEPPIFVEQAEEYVPVEVGSGWYLRGDIGYIFDNSYDDTQLAVTAIDEFAPFDPIRILSFEEDDTPVFGSVGFGYHFNDFLRADVNLGLLPREKFSTGGRIDGIDASASAENTYWTGIANGYIDLGTYAGLTPYVGAGVGVLYSKIELDARLGDLSASYSDRDYNFLYTLNAGASYQVAKNVSVDVGYQYLSSPDAPFVKIGDDGAEYGKGLDYHQVRVGLRYDLW</sequence>
<dbReference type="EMBL" id="PXYK01000018">
    <property type="protein sequence ID" value="PSJ57276.1"/>
    <property type="molecule type" value="Genomic_DNA"/>
</dbReference>
<evidence type="ECO:0000313" key="4">
    <source>
        <dbReference type="EMBL" id="PSJ57276.1"/>
    </source>
</evidence>
<dbReference type="InterPro" id="IPR027385">
    <property type="entry name" value="Beta-barrel_OMP"/>
</dbReference>
<evidence type="ECO:0000313" key="5">
    <source>
        <dbReference type="Proteomes" id="UP000241229"/>
    </source>
</evidence>
<name>A0A2P7S466_9HYPH</name>
<dbReference type="InterPro" id="IPR011250">
    <property type="entry name" value="OMP/PagP_B-barrel"/>
</dbReference>
<dbReference type="Proteomes" id="UP000241229">
    <property type="component" value="Unassembled WGS sequence"/>
</dbReference>
<feature type="chain" id="PRO_5015164312" evidence="2">
    <location>
        <begin position="25"/>
        <end position="252"/>
    </location>
</feature>
<accession>A0A2P7S466</accession>
<keyword evidence="5" id="KW-1185">Reference proteome</keyword>
<dbReference type="RefSeq" id="WP_106773736.1">
    <property type="nucleotide sequence ID" value="NZ_PXYK01000018.1"/>
</dbReference>
<keyword evidence="1 2" id="KW-0732">Signal</keyword>
<dbReference type="SUPFAM" id="SSF56925">
    <property type="entry name" value="OMPA-like"/>
    <property type="match status" value="1"/>
</dbReference>
<organism evidence="4 5">
    <name type="scientific">Kumtagia ephedrae</name>
    <dbReference type="NCBI Taxonomy" id="2116701"/>
    <lineage>
        <taxon>Bacteria</taxon>
        <taxon>Pseudomonadati</taxon>
        <taxon>Pseudomonadota</taxon>
        <taxon>Alphaproteobacteria</taxon>
        <taxon>Hyphomicrobiales</taxon>
        <taxon>Phyllobacteriaceae</taxon>
        <taxon>Kumtagia</taxon>
    </lineage>
</organism>
<evidence type="ECO:0000256" key="2">
    <source>
        <dbReference type="SAM" id="SignalP"/>
    </source>
</evidence>